<reference evidence="10" key="2">
    <citation type="submission" date="2020-09" db="EMBL/GenBank/DDBJ databases">
        <authorList>
            <person name="Sun Q."/>
            <person name="Zhou Y."/>
        </authorList>
    </citation>
    <scope>NUCLEOTIDE SEQUENCE</scope>
    <source>
        <strain evidence="10">CGMCC 4.7308</strain>
    </source>
</reference>
<dbReference type="PANTHER" id="PTHR14218">
    <property type="entry name" value="PROTEASE S8 TRIPEPTIDYL PEPTIDASE I CLN2"/>
    <property type="match status" value="1"/>
</dbReference>
<feature type="chain" id="PRO_5037645166" evidence="8">
    <location>
        <begin position="30"/>
        <end position="673"/>
    </location>
</feature>
<evidence type="ECO:0000256" key="3">
    <source>
        <dbReference type="ARBA" id="ARBA00022723"/>
    </source>
</evidence>
<dbReference type="CDD" id="cd04056">
    <property type="entry name" value="Peptidases_S53"/>
    <property type="match status" value="1"/>
</dbReference>
<dbReference type="InterPro" id="IPR036852">
    <property type="entry name" value="Peptidase_S8/S53_dom_sf"/>
</dbReference>
<comment type="caution">
    <text evidence="10">The sequence shown here is derived from an EMBL/GenBank/DDBJ whole genome shotgun (WGS) entry which is preliminary data.</text>
</comment>
<keyword evidence="2 10" id="KW-0645">Protease</keyword>
<sequence length="673" mass="68597">MRQLPLRLRAAACAVALLAPLCTALPAAAVEPRVALPGSRPAWAATTQATGTAPAATQTVTVRVVLNLRDAAGAELVARQVSDPRNAAYGRYLTPAAFNARFAPTAVSVRTVTDYLRASGITVGAVAAGNRWISASGSATAMNKAFGTVLKNYLVAGRVLRAPSSAATLPSTVAALVAGVSGLSQAPTSRTPAHLSVPVDRPAGAGRAPATGTVAGTGTGTAKGTAPTATTTAATLAPAALRPAPTTCSEYWGQRTQTLPSAFGTTRFNTYLCGYTPARLRTAYDMAGPVARGQTGKGVTVAIVGAYASPTMLADANRWAARYGEPAFRSGQYLETVSRPFSQQTECGGEATWNGEQTLDVEAVHAMAPGATIRYVGARNCNEGMDEALNWVIQNRAATIVSNSYGYTGEQPGAAEVALQHALFVQAAAEGIGLYFSSGDAGDNVANGLSPQPDFPASDPLVTAVGGTSLLLDQRDRTVAERGWETSAAFVDWSGSSARYTSGLPGGFLFGAGGGTSSVFTQPAYQASVVPDTLSQARGTTRMRVVPDIAAVADPFTGMYVGQTVGGTFTVSTIGGTSLAAPLVAGIQAVASQCRTAPIGFANPLLYSLTRAAFGDVAPAAAVHFASPAAGYVGTFETGDTQRTARGHDAITGLGTPRGSALIAAEAQARPRS</sequence>
<name>A0A917WPA8_9ACTN</name>
<dbReference type="Pfam" id="PF00082">
    <property type="entry name" value="Peptidase_S8"/>
    <property type="match status" value="1"/>
</dbReference>
<keyword evidence="11" id="KW-1185">Reference proteome</keyword>
<dbReference type="SUPFAM" id="SSF54897">
    <property type="entry name" value="Protease propeptides/inhibitors"/>
    <property type="match status" value="1"/>
</dbReference>
<dbReference type="PROSITE" id="PS51695">
    <property type="entry name" value="SEDOLISIN"/>
    <property type="match status" value="1"/>
</dbReference>
<evidence type="ECO:0000313" key="11">
    <source>
        <dbReference type="Proteomes" id="UP000655208"/>
    </source>
</evidence>
<dbReference type="InterPro" id="IPR030400">
    <property type="entry name" value="Sedolisin_dom"/>
</dbReference>
<proteinExistence type="predicted"/>
<evidence type="ECO:0000256" key="6">
    <source>
        <dbReference type="ARBA" id="ARBA00022837"/>
    </source>
</evidence>
<accession>A0A917WPA8</accession>
<dbReference type="InterPro" id="IPR050819">
    <property type="entry name" value="Tripeptidyl-peptidase_I"/>
</dbReference>
<dbReference type="Proteomes" id="UP000655208">
    <property type="component" value="Unassembled WGS sequence"/>
</dbReference>
<dbReference type="AlphaFoldDB" id="A0A917WPA8"/>
<organism evidence="10 11">
    <name type="scientific">Nakamurella endophytica</name>
    <dbReference type="NCBI Taxonomy" id="1748367"/>
    <lineage>
        <taxon>Bacteria</taxon>
        <taxon>Bacillati</taxon>
        <taxon>Actinomycetota</taxon>
        <taxon>Actinomycetes</taxon>
        <taxon>Nakamurellales</taxon>
        <taxon>Nakamurellaceae</taxon>
        <taxon>Nakamurella</taxon>
    </lineage>
</organism>
<evidence type="ECO:0000256" key="7">
    <source>
        <dbReference type="ARBA" id="ARBA00023145"/>
    </source>
</evidence>
<dbReference type="EMBL" id="BMNA01000020">
    <property type="protein sequence ID" value="GGM18291.1"/>
    <property type="molecule type" value="Genomic_DNA"/>
</dbReference>
<evidence type="ECO:0000256" key="1">
    <source>
        <dbReference type="ARBA" id="ARBA00001913"/>
    </source>
</evidence>
<reference evidence="10" key="1">
    <citation type="journal article" date="2014" name="Int. J. Syst. Evol. Microbiol.">
        <title>Complete genome sequence of Corynebacterium casei LMG S-19264T (=DSM 44701T), isolated from a smear-ripened cheese.</title>
        <authorList>
            <consortium name="US DOE Joint Genome Institute (JGI-PGF)"/>
            <person name="Walter F."/>
            <person name="Albersmeier A."/>
            <person name="Kalinowski J."/>
            <person name="Ruckert C."/>
        </authorList>
    </citation>
    <scope>NUCLEOTIDE SEQUENCE</scope>
    <source>
        <strain evidence="10">CGMCC 4.7308</strain>
    </source>
</reference>
<dbReference type="Gene3D" id="3.40.50.200">
    <property type="entry name" value="Peptidase S8/S53 domain"/>
    <property type="match status" value="1"/>
</dbReference>
<evidence type="ECO:0000259" key="9">
    <source>
        <dbReference type="PROSITE" id="PS51695"/>
    </source>
</evidence>
<dbReference type="RefSeq" id="WP_188944915.1">
    <property type="nucleotide sequence ID" value="NZ_BMNA01000020.1"/>
</dbReference>
<evidence type="ECO:0000256" key="2">
    <source>
        <dbReference type="ARBA" id="ARBA00022670"/>
    </source>
</evidence>
<evidence type="ECO:0000256" key="8">
    <source>
        <dbReference type="SAM" id="SignalP"/>
    </source>
</evidence>
<gene>
    <name evidence="10" type="ORF">GCM10011594_42970</name>
</gene>
<dbReference type="InterPro" id="IPR015366">
    <property type="entry name" value="S53_propep"/>
</dbReference>
<dbReference type="PROSITE" id="PS00138">
    <property type="entry name" value="SUBTILASE_SER"/>
    <property type="match status" value="1"/>
</dbReference>
<keyword evidence="7" id="KW-0865">Zymogen</keyword>
<dbReference type="GO" id="GO:0008240">
    <property type="term" value="F:tripeptidyl-peptidase activity"/>
    <property type="evidence" value="ECO:0007669"/>
    <property type="project" value="TreeGrafter"/>
</dbReference>
<dbReference type="GO" id="GO:0004252">
    <property type="term" value="F:serine-type endopeptidase activity"/>
    <property type="evidence" value="ECO:0007669"/>
    <property type="project" value="InterPro"/>
</dbReference>
<dbReference type="GO" id="GO:0006508">
    <property type="term" value="P:proteolysis"/>
    <property type="evidence" value="ECO:0007669"/>
    <property type="project" value="UniProtKB-KW"/>
</dbReference>
<protein>
    <submittedName>
        <fullName evidence="10">Serine protease</fullName>
    </submittedName>
</protein>
<dbReference type="GO" id="GO:0046872">
    <property type="term" value="F:metal ion binding"/>
    <property type="evidence" value="ECO:0007669"/>
    <property type="project" value="UniProtKB-KW"/>
</dbReference>
<keyword evidence="4" id="KW-0378">Hydrolase</keyword>
<keyword evidence="6" id="KW-0106">Calcium</keyword>
<evidence type="ECO:0000256" key="5">
    <source>
        <dbReference type="ARBA" id="ARBA00022825"/>
    </source>
</evidence>
<dbReference type="PANTHER" id="PTHR14218:SF15">
    <property type="entry name" value="TRIPEPTIDYL-PEPTIDASE 1"/>
    <property type="match status" value="1"/>
</dbReference>
<evidence type="ECO:0000256" key="4">
    <source>
        <dbReference type="ARBA" id="ARBA00022801"/>
    </source>
</evidence>
<keyword evidence="5" id="KW-0720">Serine protease</keyword>
<dbReference type="InterPro" id="IPR023828">
    <property type="entry name" value="Peptidase_S8_Ser-AS"/>
</dbReference>
<dbReference type="SUPFAM" id="SSF52743">
    <property type="entry name" value="Subtilisin-like"/>
    <property type="match status" value="1"/>
</dbReference>
<dbReference type="InterPro" id="IPR000209">
    <property type="entry name" value="Peptidase_S8/S53_dom"/>
</dbReference>
<evidence type="ECO:0000313" key="10">
    <source>
        <dbReference type="EMBL" id="GGM18291.1"/>
    </source>
</evidence>
<dbReference type="Pfam" id="PF09286">
    <property type="entry name" value="Pro-kuma_activ"/>
    <property type="match status" value="1"/>
</dbReference>
<feature type="domain" description="Peptidase S53" evidence="9">
    <location>
        <begin position="274"/>
        <end position="669"/>
    </location>
</feature>
<dbReference type="SMART" id="SM00944">
    <property type="entry name" value="Pro-kuma_activ"/>
    <property type="match status" value="1"/>
</dbReference>
<dbReference type="CDD" id="cd11377">
    <property type="entry name" value="Pro-peptidase_S53"/>
    <property type="match status" value="1"/>
</dbReference>
<comment type="cofactor">
    <cofactor evidence="1">
        <name>Ca(2+)</name>
        <dbReference type="ChEBI" id="CHEBI:29108"/>
    </cofactor>
</comment>
<keyword evidence="8" id="KW-0732">Signal</keyword>
<keyword evidence="3" id="KW-0479">Metal-binding</keyword>
<feature type="signal peptide" evidence="8">
    <location>
        <begin position="1"/>
        <end position="29"/>
    </location>
</feature>